<proteinExistence type="predicted"/>
<dbReference type="Proteomes" id="UP001141806">
    <property type="component" value="Unassembled WGS sequence"/>
</dbReference>
<dbReference type="PANTHER" id="PTHR31676:SF20">
    <property type="entry name" value="T19F6.7 PROTEIN"/>
    <property type="match status" value="1"/>
</dbReference>
<dbReference type="Gene3D" id="2.30.240.10">
    <property type="entry name" value="At5g01610-like"/>
    <property type="match status" value="1"/>
</dbReference>
<dbReference type="SUPFAM" id="SSF141562">
    <property type="entry name" value="At5g01610-like"/>
    <property type="match status" value="1"/>
</dbReference>
<feature type="domain" description="APO" evidence="1">
    <location>
        <begin position="280"/>
        <end position="323"/>
    </location>
</feature>
<keyword evidence="3" id="KW-1185">Reference proteome</keyword>
<protein>
    <recommendedName>
        <fullName evidence="1">APO domain-containing protein</fullName>
    </recommendedName>
</protein>
<dbReference type="PANTHER" id="PTHR31676">
    <property type="entry name" value="T31J12.3 PROTEIN-RELATED"/>
    <property type="match status" value="1"/>
</dbReference>
<gene>
    <name evidence="2" type="ORF">NE237_005766</name>
</gene>
<accession>A0A9Q0KL38</accession>
<dbReference type="InterPro" id="IPR036758">
    <property type="entry name" value="At5g01610-like"/>
</dbReference>
<sequence>MASSDNERVGAEIVQGKEACERFSEELLKELGFPSGVQPSGELIECGRVRATGFVWWKCKAAYEHFNVATNTKASYTAETTAYVEKGRMKKMTGVKTRQLMVWVPIIEMYIDGNKITFKTPMGVGKSFPLTSFMNGEEKKIYLQQNGAAKKKKPREELELVAGISGFLWGFLKEDRRNRERDPSGGLRVEREDEKKPRRLLGLRLGIGEGKEKYQREEAHWVFAWSDIHRGVGKLARFEMGNKRRLRRGLVGGKWVESILPATILSVGTLKLMKKYSVRLCGYCPEVHVGAYGHKAQNCGAYKHHQRNGQHGWQVAVLDNLIPLSYCVVELEEQHLQQISLLVFSRCVDSRSIYDHDQCSYPSLSNIEEEQQQ</sequence>
<dbReference type="Pfam" id="PF04398">
    <property type="entry name" value="DUF538"/>
    <property type="match status" value="1"/>
</dbReference>
<dbReference type="InterPro" id="IPR023342">
    <property type="entry name" value="APO_dom"/>
</dbReference>
<evidence type="ECO:0000313" key="2">
    <source>
        <dbReference type="EMBL" id="KAJ4972592.1"/>
    </source>
</evidence>
<dbReference type="Pfam" id="PF05634">
    <property type="entry name" value="APO_RNA-bind"/>
    <property type="match status" value="1"/>
</dbReference>
<evidence type="ECO:0000259" key="1">
    <source>
        <dbReference type="PROSITE" id="PS51499"/>
    </source>
</evidence>
<dbReference type="EMBL" id="JAMYWD010000004">
    <property type="protein sequence ID" value="KAJ4972592.1"/>
    <property type="molecule type" value="Genomic_DNA"/>
</dbReference>
<dbReference type="PROSITE" id="PS51499">
    <property type="entry name" value="APO"/>
    <property type="match status" value="1"/>
</dbReference>
<dbReference type="AlphaFoldDB" id="A0A9Q0KL38"/>
<reference evidence="2" key="1">
    <citation type="journal article" date="2023" name="Plant J.">
        <title>The genome of the king protea, Protea cynaroides.</title>
        <authorList>
            <person name="Chang J."/>
            <person name="Duong T.A."/>
            <person name="Schoeman C."/>
            <person name="Ma X."/>
            <person name="Roodt D."/>
            <person name="Barker N."/>
            <person name="Li Z."/>
            <person name="Van de Peer Y."/>
            <person name="Mizrachi E."/>
        </authorList>
    </citation>
    <scope>NUCLEOTIDE SEQUENCE</scope>
    <source>
        <tissue evidence="2">Young leaves</tissue>
    </source>
</reference>
<dbReference type="InterPro" id="IPR007493">
    <property type="entry name" value="DUF538"/>
</dbReference>
<organism evidence="2 3">
    <name type="scientific">Protea cynaroides</name>
    <dbReference type="NCBI Taxonomy" id="273540"/>
    <lineage>
        <taxon>Eukaryota</taxon>
        <taxon>Viridiplantae</taxon>
        <taxon>Streptophyta</taxon>
        <taxon>Embryophyta</taxon>
        <taxon>Tracheophyta</taxon>
        <taxon>Spermatophyta</taxon>
        <taxon>Magnoliopsida</taxon>
        <taxon>Proteales</taxon>
        <taxon>Proteaceae</taxon>
        <taxon>Protea</taxon>
    </lineage>
</organism>
<comment type="caution">
    <text evidence="2">The sequence shown here is derived from an EMBL/GenBank/DDBJ whole genome shotgun (WGS) entry which is preliminary data.</text>
</comment>
<dbReference type="GO" id="GO:0003723">
    <property type="term" value="F:RNA binding"/>
    <property type="evidence" value="ECO:0007669"/>
    <property type="project" value="InterPro"/>
</dbReference>
<evidence type="ECO:0000313" key="3">
    <source>
        <dbReference type="Proteomes" id="UP001141806"/>
    </source>
</evidence>
<name>A0A9Q0KL38_9MAGN</name>